<sequence length="68" mass="7372">MCNAQGNSEEFCSVFTLSEAAITIVCSKKGGGKGIFCYTGVSARSSCSSRTSAWWHLHEATEKPCFSW</sequence>
<dbReference type="EMBL" id="JAHRIP010076168">
    <property type="protein sequence ID" value="MEQ2310896.1"/>
    <property type="molecule type" value="Genomic_DNA"/>
</dbReference>
<reference evidence="1 2" key="1">
    <citation type="submission" date="2021-06" db="EMBL/GenBank/DDBJ databases">
        <authorList>
            <person name="Palmer J.M."/>
        </authorList>
    </citation>
    <scope>NUCLEOTIDE SEQUENCE [LARGE SCALE GENOMIC DNA]</scope>
    <source>
        <strain evidence="1 2">AS_MEX2019</strain>
        <tissue evidence="1">Muscle</tissue>
    </source>
</reference>
<comment type="caution">
    <text evidence="1">The sequence shown here is derived from an EMBL/GenBank/DDBJ whole genome shotgun (WGS) entry which is preliminary data.</text>
</comment>
<accession>A0ABV0ZY00</accession>
<dbReference type="Proteomes" id="UP001469553">
    <property type="component" value="Unassembled WGS sequence"/>
</dbReference>
<evidence type="ECO:0000313" key="2">
    <source>
        <dbReference type="Proteomes" id="UP001469553"/>
    </source>
</evidence>
<evidence type="ECO:0000313" key="1">
    <source>
        <dbReference type="EMBL" id="MEQ2310896.1"/>
    </source>
</evidence>
<gene>
    <name evidence="1" type="ORF">AMECASPLE_013973</name>
</gene>
<keyword evidence="2" id="KW-1185">Reference proteome</keyword>
<name>A0ABV0ZY00_9TELE</name>
<protein>
    <submittedName>
        <fullName evidence="1">Uncharacterized protein</fullName>
    </submittedName>
</protein>
<proteinExistence type="predicted"/>
<organism evidence="1 2">
    <name type="scientific">Ameca splendens</name>
    <dbReference type="NCBI Taxonomy" id="208324"/>
    <lineage>
        <taxon>Eukaryota</taxon>
        <taxon>Metazoa</taxon>
        <taxon>Chordata</taxon>
        <taxon>Craniata</taxon>
        <taxon>Vertebrata</taxon>
        <taxon>Euteleostomi</taxon>
        <taxon>Actinopterygii</taxon>
        <taxon>Neopterygii</taxon>
        <taxon>Teleostei</taxon>
        <taxon>Neoteleostei</taxon>
        <taxon>Acanthomorphata</taxon>
        <taxon>Ovalentaria</taxon>
        <taxon>Atherinomorphae</taxon>
        <taxon>Cyprinodontiformes</taxon>
        <taxon>Goodeidae</taxon>
        <taxon>Ameca</taxon>
    </lineage>
</organism>